<comment type="subcellular location">
    <subcellularLocation>
        <location evidence="1 4">Nucleus</location>
    </subcellularLocation>
</comment>
<evidence type="ECO:0000256" key="4">
    <source>
        <dbReference type="RuleBase" id="RU369096"/>
    </source>
</evidence>
<comment type="function">
    <text evidence="4">Involved in spliceosome maturation and the first step of pre-mRNA splicing.</text>
</comment>
<gene>
    <name evidence="7" type="ORF">ACRE_060150</name>
</gene>
<comment type="caution">
    <text evidence="7">The sequence shown here is derived from an EMBL/GenBank/DDBJ whole genome shotgun (WGS) entry which is preliminary data.</text>
</comment>
<dbReference type="AlphaFoldDB" id="A0A086T1K2"/>
<dbReference type="GO" id="GO:0005681">
    <property type="term" value="C:spliceosomal complex"/>
    <property type="evidence" value="ECO:0007669"/>
    <property type="project" value="UniProtKB-UniRule"/>
</dbReference>
<feature type="compositionally biased region" description="Basic residues" evidence="5">
    <location>
        <begin position="258"/>
        <end position="270"/>
    </location>
</feature>
<feature type="compositionally biased region" description="Basic and acidic residues" evidence="5">
    <location>
        <begin position="144"/>
        <end position="156"/>
    </location>
</feature>
<keyword evidence="4" id="KW-0747">Spliceosome</keyword>
<dbReference type="Pfam" id="PF12656">
    <property type="entry name" value="G-patch_2"/>
    <property type="match status" value="1"/>
</dbReference>
<evidence type="ECO:0000256" key="2">
    <source>
        <dbReference type="ARBA" id="ARBA00008576"/>
    </source>
</evidence>
<dbReference type="PANTHER" id="PTHR15818">
    <property type="entry name" value="G PATCH AND KOW-CONTAINING"/>
    <property type="match status" value="1"/>
</dbReference>
<dbReference type="InterPro" id="IPR045166">
    <property type="entry name" value="Spp2-like"/>
</dbReference>
<organism evidence="7 8">
    <name type="scientific">Hapsidospora chrysogenum (strain ATCC 11550 / CBS 779.69 / DSM 880 / IAM 14645 / JCM 23072 / IMI 49137)</name>
    <name type="common">Acremonium chrysogenum</name>
    <dbReference type="NCBI Taxonomy" id="857340"/>
    <lineage>
        <taxon>Eukaryota</taxon>
        <taxon>Fungi</taxon>
        <taxon>Dikarya</taxon>
        <taxon>Ascomycota</taxon>
        <taxon>Pezizomycotina</taxon>
        <taxon>Sordariomycetes</taxon>
        <taxon>Hypocreomycetidae</taxon>
        <taxon>Hypocreales</taxon>
        <taxon>Bionectriaceae</taxon>
        <taxon>Hapsidospora</taxon>
    </lineage>
</organism>
<evidence type="ECO:0000256" key="3">
    <source>
        <dbReference type="ARBA" id="ARBA00023242"/>
    </source>
</evidence>
<feature type="compositionally biased region" description="Basic and acidic residues" evidence="5">
    <location>
        <begin position="73"/>
        <end position="86"/>
    </location>
</feature>
<keyword evidence="3 4" id="KW-0539">Nucleus</keyword>
<evidence type="ECO:0000259" key="6">
    <source>
        <dbReference type="Pfam" id="PF12656"/>
    </source>
</evidence>
<evidence type="ECO:0000256" key="1">
    <source>
        <dbReference type="ARBA" id="ARBA00004123"/>
    </source>
</evidence>
<feature type="compositionally biased region" description="Basic and acidic residues" evidence="5">
    <location>
        <begin position="164"/>
        <end position="184"/>
    </location>
</feature>
<sequence>MPEPEKGRIAIKFGSASSSTPKPAARPKQPPSALGKRPRAWGHDDDDDDDDDQDDGHGRHEAITAFGADGAETEGRARKRDDEGKRQYVIARQPNQDWRAELKKNRRGGRNLLPEEAQRAQNGQDAETAPADQDSGIKWGLTVKKKEEIREEPDVKMEEEDDTRPDVTKHPAADLKREQEDDLKPAPQRSADDEAMDALLGRKQTSAKPTVIPSEIDAYRRDIQAAGADSTLDDYEAMPVEEFGAALLRGMGWDGKKRGTTRHREVKRRPNGLGLGAKELKDAEDLGAWNQGGGGAKKRSRPRLDEYNREEMKRKEGSGREDSYKRERERERDRERYGHGARDRGHDRHRYRHREYDRDRRR</sequence>
<proteinExistence type="inferred from homology"/>
<feature type="compositionally biased region" description="Basic and acidic residues" evidence="5">
    <location>
        <begin position="302"/>
        <end position="346"/>
    </location>
</feature>
<dbReference type="STRING" id="857340.A0A086T1K2"/>
<dbReference type="OrthoDB" id="5577072at2759"/>
<dbReference type="PANTHER" id="PTHR15818:SF2">
    <property type="entry name" value="G-PATCH DOMAIN AND KOW MOTIFS-CONTAINING PROTEIN"/>
    <property type="match status" value="1"/>
</dbReference>
<feature type="region of interest" description="Disordered" evidence="5">
    <location>
        <begin position="252"/>
        <end position="362"/>
    </location>
</feature>
<evidence type="ECO:0000256" key="5">
    <source>
        <dbReference type="SAM" id="MobiDB-lite"/>
    </source>
</evidence>
<keyword evidence="4" id="KW-0507">mRNA processing</keyword>
<accession>A0A086T1K2</accession>
<keyword evidence="4" id="KW-0508">mRNA splicing</keyword>
<protein>
    <recommendedName>
        <fullName evidence="4">Pre-mRNA-splicing factor</fullName>
    </recommendedName>
</protein>
<keyword evidence="8" id="KW-1185">Reference proteome</keyword>
<evidence type="ECO:0000313" key="8">
    <source>
        <dbReference type="Proteomes" id="UP000029964"/>
    </source>
</evidence>
<dbReference type="InterPro" id="IPR026822">
    <property type="entry name" value="Spp2/MOS2_G-patch"/>
</dbReference>
<evidence type="ECO:0000313" key="7">
    <source>
        <dbReference type="EMBL" id="KFH43234.1"/>
    </source>
</evidence>
<comment type="similarity">
    <text evidence="2 4">Belongs to the SPP2 family.</text>
</comment>
<dbReference type="EMBL" id="JPKY01000074">
    <property type="protein sequence ID" value="KFH43234.1"/>
    <property type="molecule type" value="Genomic_DNA"/>
</dbReference>
<dbReference type="GO" id="GO:0000398">
    <property type="term" value="P:mRNA splicing, via spliceosome"/>
    <property type="evidence" value="ECO:0007669"/>
    <property type="project" value="UniProtKB-UniRule"/>
</dbReference>
<reference evidence="8" key="1">
    <citation type="journal article" date="2014" name="Genome Announc.">
        <title>Genome sequence and annotation of Acremonium chrysogenum, producer of the beta-lactam antibiotic cephalosporin C.</title>
        <authorList>
            <person name="Terfehr D."/>
            <person name="Dahlmann T.A."/>
            <person name="Specht T."/>
            <person name="Zadra I."/>
            <person name="Kuernsteiner H."/>
            <person name="Kueck U."/>
        </authorList>
    </citation>
    <scope>NUCLEOTIDE SEQUENCE [LARGE SCALE GENOMIC DNA]</scope>
    <source>
        <strain evidence="8">ATCC 11550 / CBS 779.69 / DSM 880 / IAM 14645 / JCM 23072 / IMI 49137</strain>
    </source>
</reference>
<feature type="domain" description="Spp2/MOS2 G-patch" evidence="6">
    <location>
        <begin position="229"/>
        <end position="280"/>
    </location>
</feature>
<dbReference type="Proteomes" id="UP000029964">
    <property type="component" value="Unassembled WGS sequence"/>
</dbReference>
<dbReference type="HOGENOM" id="CLU_047291_1_0_1"/>
<feature type="compositionally biased region" description="Acidic residues" evidence="5">
    <location>
        <begin position="44"/>
        <end position="54"/>
    </location>
</feature>
<name>A0A086T1K2_HAPC1</name>
<feature type="region of interest" description="Disordered" evidence="5">
    <location>
        <begin position="1"/>
        <end position="213"/>
    </location>
</feature>